<keyword evidence="4" id="KW-1185">Reference proteome</keyword>
<name>A0ABT8ADC2_9PROT</name>
<gene>
    <name evidence="3" type="ORF">QWZ14_25495</name>
</gene>
<dbReference type="EMBL" id="JAUFPN010000197">
    <property type="protein sequence ID" value="MDN3567747.1"/>
    <property type="molecule type" value="Genomic_DNA"/>
</dbReference>
<dbReference type="InterPro" id="IPR005545">
    <property type="entry name" value="YCII"/>
</dbReference>
<organism evidence="3 4">
    <name type="scientific">Paeniroseomonas aquatica</name>
    <dbReference type="NCBI Taxonomy" id="373043"/>
    <lineage>
        <taxon>Bacteria</taxon>
        <taxon>Pseudomonadati</taxon>
        <taxon>Pseudomonadota</taxon>
        <taxon>Alphaproteobacteria</taxon>
        <taxon>Acetobacterales</taxon>
        <taxon>Acetobacteraceae</taxon>
        <taxon>Paeniroseomonas</taxon>
    </lineage>
</organism>
<dbReference type="Proteomes" id="UP001529369">
    <property type="component" value="Unassembled WGS sequence"/>
</dbReference>
<dbReference type="Pfam" id="PF03795">
    <property type="entry name" value="YCII"/>
    <property type="match status" value="2"/>
</dbReference>
<evidence type="ECO:0000259" key="2">
    <source>
        <dbReference type="Pfam" id="PF03795"/>
    </source>
</evidence>
<feature type="domain" description="YCII-related" evidence="2">
    <location>
        <begin position="1"/>
        <end position="91"/>
    </location>
</feature>
<dbReference type="InterPro" id="IPR051807">
    <property type="entry name" value="Sec-metab_biosynth-assoc"/>
</dbReference>
<dbReference type="Gene3D" id="3.30.70.1060">
    <property type="entry name" value="Dimeric alpha+beta barrel"/>
    <property type="match status" value="2"/>
</dbReference>
<dbReference type="SUPFAM" id="SSF54909">
    <property type="entry name" value="Dimeric alpha+beta barrel"/>
    <property type="match status" value="2"/>
</dbReference>
<dbReference type="PANTHER" id="PTHR33606">
    <property type="entry name" value="PROTEIN YCII"/>
    <property type="match status" value="1"/>
</dbReference>
<protein>
    <submittedName>
        <fullName evidence="3">YciI family protein</fullName>
    </submittedName>
</protein>
<feature type="domain" description="YCII-related" evidence="2">
    <location>
        <begin position="116"/>
        <end position="203"/>
    </location>
</feature>
<comment type="caution">
    <text evidence="3">The sequence shown here is derived from an EMBL/GenBank/DDBJ whole genome shotgun (WGS) entry which is preliminary data.</text>
</comment>
<reference evidence="4" key="1">
    <citation type="journal article" date="2019" name="Int. J. Syst. Evol. Microbiol.">
        <title>The Global Catalogue of Microorganisms (GCM) 10K type strain sequencing project: providing services to taxonomists for standard genome sequencing and annotation.</title>
        <authorList>
            <consortium name="The Broad Institute Genomics Platform"/>
            <consortium name="The Broad Institute Genome Sequencing Center for Infectious Disease"/>
            <person name="Wu L."/>
            <person name="Ma J."/>
        </authorList>
    </citation>
    <scope>NUCLEOTIDE SEQUENCE [LARGE SCALE GENOMIC DNA]</scope>
    <source>
        <strain evidence="4">CECT 7131</strain>
    </source>
</reference>
<sequence>MGFVLIGHDGTDAGAADRRAAAHAPHLASIRRNAEAGRLLMSGPRLRPDGTAAGSLQFFAVPARADMDAYLADEPSVAQGIWERVEVLPFRIAPLPWMPQPGRPGGAAEPLLTYAVTARDGTDAGAAGRREAARPRHFARIQAEVAAGRLRLGGAILDAPDGAMVGSIIALALPGEAAVRDWLASEPYMEAGVWQDIRIERWRVGAQPYPALPGSAPQGEH</sequence>
<comment type="similarity">
    <text evidence="1">Belongs to the YciI family.</text>
</comment>
<accession>A0ABT8ADC2</accession>
<dbReference type="InterPro" id="IPR011008">
    <property type="entry name" value="Dimeric_a/b-barrel"/>
</dbReference>
<dbReference type="PANTHER" id="PTHR33606:SF3">
    <property type="entry name" value="PROTEIN YCII"/>
    <property type="match status" value="1"/>
</dbReference>
<evidence type="ECO:0000313" key="4">
    <source>
        <dbReference type="Proteomes" id="UP001529369"/>
    </source>
</evidence>
<evidence type="ECO:0000256" key="1">
    <source>
        <dbReference type="ARBA" id="ARBA00007689"/>
    </source>
</evidence>
<dbReference type="RefSeq" id="WP_290319808.1">
    <property type="nucleotide sequence ID" value="NZ_JAUFPN010000197.1"/>
</dbReference>
<proteinExistence type="inferred from homology"/>
<evidence type="ECO:0000313" key="3">
    <source>
        <dbReference type="EMBL" id="MDN3567747.1"/>
    </source>
</evidence>